<evidence type="ECO:0000256" key="1">
    <source>
        <dbReference type="SAM" id="Phobius"/>
    </source>
</evidence>
<keyword evidence="4" id="KW-1185">Reference proteome</keyword>
<organism evidence="3 4">
    <name type="scientific">Aminipila terrae</name>
    <dbReference type="NCBI Taxonomy" id="2697030"/>
    <lineage>
        <taxon>Bacteria</taxon>
        <taxon>Bacillati</taxon>
        <taxon>Bacillota</taxon>
        <taxon>Clostridia</taxon>
        <taxon>Peptostreptococcales</taxon>
        <taxon>Anaerovoracaceae</taxon>
        <taxon>Aminipila</taxon>
    </lineage>
</organism>
<dbReference type="PANTHER" id="PTHR34978">
    <property type="entry name" value="POSSIBLE SENSOR-TRANSDUCER PROTEIN BLAR"/>
    <property type="match status" value="1"/>
</dbReference>
<dbReference type="EMBL" id="CP047591">
    <property type="protein sequence ID" value="QHI72482.1"/>
    <property type="molecule type" value="Genomic_DNA"/>
</dbReference>
<feature type="transmembrane region" description="Helical" evidence="1">
    <location>
        <begin position="51"/>
        <end position="75"/>
    </location>
</feature>
<name>A0A6P1MEN1_9FIRM</name>
<evidence type="ECO:0000259" key="2">
    <source>
        <dbReference type="Pfam" id="PF05569"/>
    </source>
</evidence>
<dbReference type="InterPro" id="IPR008756">
    <property type="entry name" value="Peptidase_M56"/>
</dbReference>
<dbReference type="PANTHER" id="PTHR34978:SF3">
    <property type="entry name" value="SLR0241 PROTEIN"/>
    <property type="match status" value="1"/>
</dbReference>
<accession>A0A6P1MEN1</accession>
<dbReference type="Proteomes" id="UP000463883">
    <property type="component" value="Chromosome"/>
</dbReference>
<evidence type="ECO:0000313" key="3">
    <source>
        <dbReference type="EMBL" id="QHI72482.1"/>
    </source>
</evidence>
<evidence type="ECO:0000313" key="4">
    <source>
        <dbReference type="Proteomes" id="UP000463883"/>
    </source>
</evidence>
<proteinExistence type="predicted"/>
<dbReference type="InterPro" id="IPR052173">
    <property type="entry name" value="Beta-lactam_resp_regulator"/>
</dbReference>
<dbReference type="CDD" id="cd07341">
    <property type="entry name" value="M56_BlaR1_MecR1_like"/>
    <property type="match status" value="1"/>
</dbReference>
<feature type="transmembrane region" description="Helical" evidence="1">
    <location>
        <begin position="297"/>
        <end position="317"/>
    </location>
</feature>
<protein>
    <recommendedName>
        <fullName evidence="2">Peptidase M56 domain-containing protein</fullName>
    </recommendedName>
</protein>
<feature type="transmembrane region" description="Helical" evidence="1">
    <location>
        <begin position="144"/>
        <end position="165"/>
    </location>
</feature>
<feature type="transmembrane region" description="Helical" evidence="1">
    <location>
        <begin position="23"/>
        <end position="44"/>
    </location>
</feature>
<dbReference type="AlphaFoldDB" id="A0A6P1MEN1"/>
<feature type="transmembrane region" description="Helical" evidence="1">
    <location>
        <begin position="87"/>
        <end position="105"/>
    </location>
</feature>
<keyword evidence="1" id="KW-0812">Transmembrane</keyword>
<reference evidence="3 4" key="1">
    <citation type="submission" date="2020-01" db="EMBL/GenBank/DDBJ databases">
        <title>Genomic analysis of Aminipila sp. CBA3637.</title>
        <authorList>
            <person name="Kim Y.B."/>
            <person name="Roh S.W."/>
        </authorList>
    </citation>
    <scope>NUCLEOTIDE SEQUENCE [LARGE SCALE GENOMIC DNA]</scope>
    <source>
        <strain evidence="3 4">CBA3637</strain>
    </source>
</reference>
<feature type="transmembrane region" description="Helical" evidence="1">
    <location>
        <begin position="191"/>
        <end position="213"/>
    </location>
</feature>
<dbReference type="KEGG" id="amic:Ami3637_08820"/>
<sequence length="378" mass="44650">MMAIIWFNIFIAMISFVRLRSNFIINFSLTPLLLLTVTCFLRLLCSFELPITFVIHSTWVFPAIIDFLTVSRFSICNNEIHVCLLNLIVLFWISGSLYFLLVYILQSIRLVKIIRTEKETQDKQLLFCLNQIQKTGHKKLKVKFIRASWIIVPMVTGFLKPTIFLPDISFTDSELKSILLHEWHHFLNKDIWIKLLMCIISIIFWWNPFVYALKVNLNHILEVHCDLKLTAKMNDNDRLEYLKSITKIIKFQLSLKRDYEYNRLPSMSFLVSTNNMKKIEQRFMLVLDNQPKKKNKFSLILVYATILLSFFFSYVFVLQPVYEPTVEAGFEQSFSVSPQNSYLKNNRDGTYSLYVNNQYQFDITNISEEPFLSLSIKQ</sequence>
<dbReference type="Pfam" id="PF05569">
    <property type="entry name" value="Peptidase_M56"/>
    <property type="match status" value="1"/>
</dbReference>
<keyword evidence="1" id="KW-1133">Transmembrane helix</keyword>
<gene>
    <name evidence="3" type="ORF">Ami3637_08820</name>
</gene>
<feature type="domain" description="Peptidase M56" evidence="2">
    <location>
        <begin position="86"/>
        <end position="249"/>
    </location>
</feature>
<keyword evidence="1" id="KW-0472">Membrane</keyword>